<organism evidence="2 3">
    <name type="scientific">Helicobacter baculiformis</name>
    <dbReference type="NCBI Taxonomy" id="427351"/>
    <lineage>
        <taxon>Bacteria</taxon>
        <taxon>Pseudomonadati</taxon>
        <taxon>Campylobacterota</taxon>
        <taxon>Epsilonproteobacteria</taxon>
        <taxon>Campylobacterales</taxon>
        <taxon>Helicobacteraceae</taxon>
        <taxon>Helicobacter</taxon>
    </lineage>
</organism>
<accession>A0ABV7ZH37</accession>
<keyword evidence="3" id="KW-1185">Reference proteome</keyword>
<proteinExistence type="predicted"/>
<protein>
    <recommendedName>
        <fullName evidence="4">Periplasmic protein</fullName>
    </recommendedName>
</protein>
<gene>
    <name evidence="2" type="ORF">ACFOPX_02920</name>
</gene>
<dbReference type="EMBL" id="JBHRZO010000011">
    <property type="protein sequence ID" value="MFC3847490.1"/>
    <property type="molecule type" value="Genomic_DNA"/>
</dbReference>
<feature type="region of interest" description="Disordered" evidence="1">
    <location>
        <begin position="46"/>
        <end position="70"/>
    </location>
</feature>
<sequence length="159" mass="18737">MKKRHFRLAVFLVMVGAVLIVVADFGYKFYKGRSKPASPPPLTFDDLSLELDQPKPPNPPQPSITHSSTLESKDFDYPVLERRITLEFRERYQAQKLFVRNLDAYKFFCLHEILKEKRIDFATDKKGRTTTLIIYLPNSPVRQAFLDDLRYYQIPYQFN</sequence>
<comment type="caution">
    <text evidence="2">The sequence shown here is derived from an EMBL/GenBank/DDBJ whole genome shotgun (WGS) entry which is preliminary data.</text>
</comment>
<reference evidence="3" key="1">
    <citation type="journal article" date="2019" name="Int. J. Syst. Evol. Microbiol.">
        <title>The Global Catalogue of Microorganisms (GCM) 10K type strain sequencing project: providing services to taxonomists for standard genome sequencing and annotation.</title>
        <authorList>
            <consortium name="The Broad Institute Genomics Platform"/>
            <consortium name="The Broad Institute Genome Sequencing Center for Infectious Disease"/>
            <person name="Wu L."/>
            <person name="Ma J."/>
        </authorList>
    </citation>
    <scope>NUCLEOTIDE SEQUENCE [LARGE SCALE GENOMIC DNA]</scope>
    <source>
        <strain evidence="3">CCUG 53816</strain>
    </source>
</reference>
<evidence type="ECO:0000256" key="1">
    <source>
        <dbReference type="SAM" id="MobiDB-lite"/>
    </source>
</evidence>
<evidence type="ECO:0000313" key="3">
    <source>
        <dbReference type="Proteomes" id="UP001595783"/>
    </source>
</evidence>
<dbReference type="RefSeq" id="WP_104752126.1">
    <property type="nucleotide sequence ID" value="NZ_FZMF01000014.1"/>
</dbReference>
<dbReference type="Proteomes" id="UP001595783">
    <property type="component" value="Unassembled WGS sequence"/>
</dbReference>
<evidence type="ECO:0000313" key="2">
    <source>
        <dbReference type="EMBL" id="MFC3847490.1"/>
    </source>
</evidence>
<name>A0ABV7ZH37_9HELI</name>
<evidence type="ECO:0008006" key="4">
    <source>
        <dbReference type="Google" id="ProtNLM"/>
    </source>
</evidence>